<dbReference type="Pfam" id="PF00593">
    <property type="entry name" value="TonB_dep_Rec_b-barrel"/>
    <property type="match status" value="1"/>
</dbReference>
<proteinExistence type="inferred from homology"/>
<keyword evidence="12" id="KW-0732">Signal</keyword>
<accession>A0ABU3P630</accession>
<evidence type="ECO:0000256" key="10">
    <source>
        <dbReference type="PROSITE-ProRule" id="PRU01360"/>
    </source>
</evidence>
<feature type="domain" description="TonB-dependent receptor plug" evidence="14">
    <location>
        <begin position="47"/>
        <end position="155"/>
    </location>
</feature>
<feature type="chain" id="PRO_5046315163" evidence="12">
    <location>
        <begin position="24"/>
        <end position="943"/>
    </location>
</feature>
<keyword evidence="6 11" id="KW-0798">TonB box</keyword>
<dbReference type="InterPro" id="IPR037066">
    <property type="entry name" value="Plug_dom_sf"/>
</dbReference>
<feature type="domain" description="TonB-dependent receptor-like beta-barrel" evidence="13">
    <location>
        <begin position="384"/>
        <end position="903"/>
    </location>
</feature>
<evidence type="ECO:0000256" key="3">
    <source>
        <dbReference type="ARBA" id="ARBA00022448"/>
    </source>
</evidence>
<dbReference type="PROSITE" id="PS52016">
    <property type="entry name" value="TONB_DEPENDENT_REC_3"/>
    <property type="match status" value="1"/>
</dbReference>
<evidence type="ECO:0000256" key="12">
    <source>
        <dbReference type="SAM" id="SignalP"/>
    </source>
</evidence>
<evidence type="ECO:0000259" key="13">
    <source>
        <dbReference type="Pfam" id="PF00593"/>
    </source>
</evidence>
<dbReference type="Proteomes" id="UP001246372">
    <property type="component" value="Unassembled WGS sequence"/>
</dbReference>
<dbReference type="PANTHER" id="PTHR47234:SF2">
    <property type="entry name" value="TONB-DEPENDENT RECEPTOR"/>
    <property type="match status" value="1"/>
</dbReference>
<evidence type="ECO:0000256" key="5">
    <source>
        <dbReference type="ARBA" id="ARBA00022692"/>
    </source>
</evidence>
<keyword evidence="5 10" id="KW-0812">Transmembrane</keyword>
<dbReference type="InterPro" id="IPR036942">
    <property type="entry name" value="Beta-barrel_TonB_sf"/>
</dbReference>
<keyword evidence="8 15" id="KW-0675">Receptor</keyword>
<name>A0ABU3P630_9BURK</name>
<dbReference type="InterPro" id="IPR012910">
    <property type="entry name" value="Plug_dom"/>
</dbReference>
<dbReference type="Gene3D" id="2.40.170.20">
    <property type="entry name" value="TonB-dependent receptor, beta-barrel domain"/>
    <property type="match status" value="1"/>
</dbReference>
<keyword evidence="4 10" id="KW-1134">Transmembrane beta strand</keyword>
<evidence type="ECO:0000256" key="11">
    <source>
        <dbReference type="RuleBase" id="RU003357"/>
    </source>
</evidence>
<evidence type="ECO:0000256" key="1">
    <source>
        <dbReference type="ARBA" id="ARBA00004571"/>
    </source>
</evidence>
<keyword evidence="3 10" id="KW-0813">Transport</keyword>
<comment type="caution">
    <text evidence="15">The sequence shown here is derived from an EMBL/GenBank/DDBJ whole genome shotgun (WGS) entry which is preliminary data.</text>
</comment>
<comment type="subcellular location">
    <subcellularLocation>
        <location evidence="1 10">Cell outer membrane</location>
        <topology evidence="1 10">Multi-pass membrane protein</topology>
    </subcellularLocation>
</comment>
<evidence type="ECO:0000256" key="2">
    <source>
        <dbReference type="ARBA" id="ARBA00009810"/>
    </source>
</evidence>
<dbReference type="Gene3D" id="2.170.130.10">
    <property type="entry name" value="TonB-dependent receptor, plug domain"/>
    <property type="match status" value="1"/>
</dbReference>
<keyword evidence="16" id="KW-1185">Reference proteome</keyword>
<dbReference type="Pfam" id="PF07715">
    <property type="entry name" value="Plug"/>
    <property type="match status" value="1"/>
</dbReference>
<comment type="similarity">
    <text evidence="2 10 11">Belongs to the TonB-dependent receptor family.</text>
</comment>
<sequence length="943" mass="100404">MMMKTRICLAALAAMGAVSPVLAQQQALERVEVTGSSIKRIASQGALPVQTLTRADIDRSGAKSVEDLIQSLPSMQGFTTASESVNGSGGGVQTASIHSMGAGYTLVLLNGRRLAPFNSGAAVNLSSIPLSVVERVEVLTDGASALYGSDAVAGVVNFILRKDQTALALDFSHNQPQKSGGANTAFSVSKGFGELQKNGFNILASYAHEEQKELNAADRDFAKSGVLFFSHEGKPYRLAATAANTAPVSVTLNLSKPLVKPGGSFDNITFSPDYLKDGKCPQNTVLSTVKADQACPFDYAATVQLVPSSKRDSLFLSGNLQLDANTNLFMEAVSTRFQLKERHAPVAQALDLPLTDALYGQYVQPYLAKLGIAPADVVDATTNNRFVDAGGRSDLFKTQAQHLALGVEGTIRDIDYTASFIHSTNKLDTYYDGGYMRKSCYSKLLASGKFNPFAPPGGNTELLAPCVLSEINESTQTKLDVLSLRASGEVFKAGGGAAMLGSGLDYTRLNYDYDPSALAMGPNSLHSGTDVPFGRGNGALPAKALRKNWGAFTELVVPLHKRVEATAALRYDSYSKVHNDFVLDLDKKLTAPADQGNAYSKATYKLALRLRPIDAVMLRASYGTGFKAPSMTDITANITGGSNTSGQYDCPVQAPDPRAAYCKGLTNYDLLSGGNPLSGAAGLKPEESKNLTAGVRFEPSRDVSVGLDYWSVKMNNQISTLAESTVFRNPGAYSDLISVVYDAAVGKKVLKVLLPTSNIASSAYGGIDWDASYSTGTPYGRLALNWAGTYMLKSEYFNGQDLVQSIGRFDEGLNAVSRVVQHLSAHLNTGGMFSHTLAWHWRSGYADQVQTADAGLVSAINADGSLGAYATVARRVAAYSTLDWQTRAELSKSLSLTLGVKNLANQAPPLSIRNAGGGNQIGYDGRYASPLGRQFYLGGNFRY</sequence>
<reference evidence="15" key="1">
    <citation type="submission" date="2023-09" db="EMBL/GenBank/DDBJ databases">
        <title>Paucibacter sp. APW11 Genome sequencing and assembly.</title>
        <authorList>
            <person name="Kim I."/>
        </authorList>
    </citation>
    <scope>NUCLEOTIDE SEQUENCE</scope>
    <source>
        <strain evidence="15">APW11</strain>
    </source>
</reference>
<feature type="signal peptide" evidence="12">
    <location>
        <begin position="1"/>
        <end position="23"/>
    </location>
</feature>
<protein>
    <submittedName>
        <fullName evidence="15">TonB-dependent receptor</fullName>
    </submittedName>
</protein>
<dbReference type="InterPro" id="IPR039426">
    <property type="entry name" value="TonB-dep_rcpt-like"/>
</dbReference>
<organism evidence="15 16">
    <name type="scientific">Roseateles aquae</name>
    <dbReference type="NCBI Taxonomy" id="3077235"/>
    <lineage>
        <taxon>Bacteria</taxon>
        <taxon>Pseudomonadati</taxon>
        <taxon>Pseudomonadota</taxon>
        <taxon>Betaproteobacteria</taxon>
        <taxon>Burkholderiales</taxon>
        <taxon>Sphaerotilaceae</taxon>
        <taxon>Roseateles</taxon>
    </lineage>
</organism>
<dbReference type="PANTHER" id="PTHR47234">
    <property type="match status" value="1"/>
</dbReference>
<evidence type="ECO:0000256" key="6">
    <source>
        <dbReference type="ARBA" id="ARBA00023077"/>
    </source>
</evidence>
<dbReference type="InterPro" id="IPR000531">
    <property type="entry name" value="Beta-barrel_TonB"/>
</dbReference>
<evidence type="ECO:0000256" key="8">
    <source>
        <dbReference type="ARBA" id="ARBA00023170"/>
    </source>
</evidence>
<evidence type="ECO:0000256" key="9">
    <source>
        <dbReference type="ARBA" id="ARBA00023237"/>
    </source>
</evidence>
<evidence type="ECO:0000256" key="4">
    <source>
        <dbReference type="ARBA" id="ARBA00022452"/>
    </source>
</evidence>
<dbReference type="EMBL" id="JAVXZY010000001">
    <property type="protein sequence ID" value="MDT8998039.1"/>
    <property type="molecule type" value="Genomic_DNA"/>
</dbReference>
<keyword evidence="7 10" id="KW-0472">Membrane</keyword>
<keyword evidence="9 10" id="KW-0998">Cell outer membrane</keyword>
<evidence type="ECO:0000313" key="16">
    <source>
        <dbReference type="Proteomes" id="UP001246372"/>
    </source>
</evidence>
<evidence type="ECO:0000259" key="14">
    <source>
        <dbReference type="Pfam" id="PF07715"/>
    </source>
</evidence>
<dbReference type="SUPFAM" id="SSF56935">
    <property type="entry name" value="Porins"/>
    <property type="match status" value="1"/>
</dbReference>
<gene>
    <name evidence="15" type="ORF">RQP53_01985</name>
</gene>
<evidence type="ECO:0000313" key="15">
    <source>
        <dbReference type="EMBL" id="MDT8998039.1"/>
    </source>
</evidence>
<evidence type="ECO:0000256" key="7">
    <source>
        <dbReference type="ARBA" id="ARBA00023136"/>
    </source>
</evidence>